<organism evidence="3 4">
    <name type="scientific">Pedobacter kyonggii</name>
    <dbReference type="NCBI Taxonomy" id="1926871"/>
    <lineage>
        <taxon>Bacteria</taxon>
        <taxon>Pseudomonadati</taxon>
        <taxon>Bacteroidota</taxon>
        <taxon>Sphingobacteriia</taxon>
        <taxon>Sphingobacteriales</taxon>
        <taxon>Sphingobacteriaceae</taxon>
        <taxon>Pedobacter</taxon>
    </lineage>
</organism>
<evidence type="ECO:0000259" key="2">
    <source>
        <dbReference type="Pfam" id="PF23572"/>
    </source>
</evidence>
<dbReference type="InterPro" id="IPR055377">
    <property type="entry name" value="GH3_M"/>
</dbReference>
<evidence type="ECO:0000259" key="1">
    <source>
        <dbReference type="Pfam" id="PF23571"/>
    </source>
</evidence>
<dbReference type="OrthoDB" id="5678283at2"/>
<proteinExistence type="predicted"/>
<feature type="domain" description="GH3 C-terminal" evidence="2">
    <location>
        <begin position="392"/>
        <end position="505"/>
    </location>
</feature>
<dbReference type="PANTHER" id="PTHR31901:SF9">
    <property type="entry name" value="GH3 DOMAIN-CONTAINING PROTEIN"/>
    <property type="match status" value="1"/>
</dbReference>
<feature type="domain" description="GH3 middle" evidence="1">
    <location>
        <begin position="308"/>
        <end position="372"/>
    </location>
</feature>
<keyword evidence="4" id="KW-1185">Reference proteome</keyword>
<dbReference type="InterPro" id="IPR055378">
    <property type="entry name" value="GH3_C"/>
</dbReference>
<dbReference type="PANTHER" id="PTHR31901">
    <property type="entry name" value="GH3 DOMAIN-CONTAINING PROTEIN"/>
    <property type="match status" value="1"/>
</dbReference>
<name>A0A4Q9HFU3_9SPHI</name>
<dbReference type="RefSeq" id="WP_131028758.1">
    <property type="nucleotide sequence ID" value="NZ_SIXF01000003.1"/>
</dbReference>
<dbReference type="Pfam" id="PF23571">
    <property type="entry name" value="GH3_M"/>
    <property type="match status" value="1"/>
</dbReference>
<comment type="caution">
    <text evidence="3">The sequence shown here is derived from an EMBL/GenBank/DDBJ whole genome shotgun (WGS) entry which is preliminary data.</text>
</comment>
<sequence length="516" mass="58027">MEKEKNGRKEKSPSGGWGLKAALSKPFAAFAVWQINKWKNNAVNAQHNILKKLIDEAKNTAFGKDHHFAEIKTYADFKKHVPVQDYEGLKPYIDRVVAGEADVLWKGKPLYFAKTSGTTSGVKYIPLSKESMPEHIKAARNAILTYINETGKADFVNGKMIFLQGSPVLSVKHGINVGRLSGIVAHHVPAYLQKNRLPSYETNIIEDWEEKVDAIVEETINENMTLISGIPPWVQMYFDKLSEKSGGMKIAEIFRNFSLFIYGGVNFEPYRAKIEQSIGKKIDAIETYPASEGFIAYQDSQKDKGLLLLADAGIFYEFVPADEYYNDNPTRLSLGEVELDTNYALILNTNAGLWGYSIGDTVKFVTKNPYKIVVTGRIKHFISAFGEHVIGEEVEQAILSVANEEQVEITEFTVAPQVNPEAGQLPYHEWFVEFSSAPKDMAAFSKKVDEALQKKNIYYFDLIEGNILQPLIIRILQKDAFVNYMKSEGKLGGQNKVPRLSNDRKLADGLERYIVS</sequence>
<protein>
    <submittedName>
        <fullName evidence="3">GH3 auxin-responsive promoter family protein</fullName>
    </submittedName>
</protein>
<reference evidence="3 4" key="1">
    <citation type="submission" date="2019-02" db="EMBL/GenBank/DDBJ databases">
        <title>Pedobacter kyonggii whole genome sequence analysis.</title>
        <authorList>
            <person name="Dahal R.H."/>
        </authorList>
    </citation>
    <scope>NUCLEOTIDE SEQUENCE [LARGE SCALE GENOMIC DNA]</scope>
    <source>
        <strain evidence="3 4">K-4-11-1</strain>
    </source>
</reference>
<evidence type="ECO:0000313" key="4">
    <source>
        <dbReference type="Proteomes" id="UP000291819"/>
    </source>
</evidence>
<dbReference type="EMBL" id="SIXF01000003">
    <property type="protein sequence ID" value="TBO43947.1"/>
    <property type="molecule type" value="Genomic_DNA"/>
</dbReference>
<evidence type="ECO:0000313" key="3">
    <source>
        <dbReference type="EMBL" id="TBO43947.1"/>
    </source>
</evidence>
<dbReference type="Pfam" id="PF23572">
    <property type="entry name" value="GH3_C"/>
    <property type="match status" value="1"/>
</dbReference>
<gene>
    <name evidence="3" type="ORF">EYS08_04950</name>
</gene>
<dbReference type="AlphaFoldDB" id="A0A4Q9HFU3"/>
<dbReference type="InterPro" id="IPR004993">
    <property type="entry name" value="GH3"/>
</dbReference>
<dbReference type="GO" id="GO:0016881">
    <property type="term" value="F:acid-amino acid ligase activity"/>
    <property type="evidence" value="ECO:0007669"/>
    <property type="project" value="TreeGrafter"/>
</dbReference>
<accession>A0A4Q9HFU3</accession>
<dbReference type="Proteomes" id="UP000291819">
    <property type="component" value="Unassembled WGS sequence"/>
</dbReference>
<dbReference type="Pfam" id="PF03321">
    <property type="entry name" value="GH3"/>
    <property type="match status" value="1"/>
</dbReference>
<dbReference type="GO" id="GO:0005737">
    <property type="term" value="C:cytoplasm"/>
    <property type="evidence" value="ECO:0007669"/>
    <property type="project" value="TreeGrafter"/>
</dbReference>